<dbReference type="AlphaFoldDB" id="A0A813M4S0"/>
<reference evidence="8" key="1">
    <citation type="submission" date="2021-02" db="EMBL/GenBank/DDBJ databases">
        <authorList>
            <person name="Nowell W R."/>
        </authorList>
    </citation>
    <scope>NUCLEOTIDE SEQUENCE</scope>
    <source>
        <strain evidence="8">Ploen Becks lab</strain>
    </source>
</reference>
<feature type="region of interest" description="Disordered" evidence="4">
    <location>
        <begin position="74"/>
        <end position="99"/>
    </location>
</feature>
<name>A0A813M4S0_9BILA</name>
<evidence type="ECO:0000259" key="5">
    <source>
        <dbReference type="Pfam" id="PF06978"/>
    </source>
</evidence>
<dbReference type="Pfam" id="PF22770">
    <property type="entry name" value="POP1_C"/>
    <property type="match status" value="1"/>
</dbReference>
<protein>
    <recommendedName>
        <fullName evidence="10">POP1</fullName>
    </recommendedName>
</protein>
<evidence type="ECO:0008006" key="10">
    <source>
        <dbReference type="Google" id="ProtNLM"/>
    </source>
</evidence>
<dbReference type="InterPro" id="IPR039182">
    <property type="entry name" value="Pop1"/>
</dbReference>
<evidence type="ECO:0000313" key="8">
    <source>
        <dbReference type="EMBL" id="CAF0708528.1"/>
    </source>
</evidence>
<comment type="subcellular location">
    <subcellularLocation>
        <location evidence="1">Nucleus</location>
    </subcellularLocation>
</comment>
<keyword evidence="9" id="KW-1185">Reference proteome</keyword>
<dbReference type="PANTHER" id="PTHR22731:SF3">
    <property type="entry name" value="RIBONUCLEASES P_MRP PROTEIN SUBUNIT POP1"/>
    <property type="match status" value="1"/>
</dbReference>
<dbReference type="OrthoDB" id="442863at2759"/>
<gene>
    <name evidence="8" type="ORF">OXX778_LOCUS623</name>
</gene>
<dbReference type="Pfam" id="PF08170">
    <property type="entry name" value="POPLD"/>
    <property type="match status" value="1"/>
</dbReference>
<accession>A0A813M4S0</accession>
<dbReference type="InterPro" id="IPR009723">
    <property type="entry name" value="Pop1_N"/>
</dbReference>
<dbReference type="Proteomes" id="UP000663879">
    <property type="component" value="Unassembled WGS sequence"/>
</dbReference>
<feature type="domain" description="Pop1 N-terminal" evidence="5">
    <location>
        <begin position="78"/>
        <end position="164"/>
    </location>
</feature>
<evidence type="ECO:0000313" key="9">
    <source>
        <dbReference type="Proteomes" id="UP000663879"/>
    </source>
</evidence>
<dbReference type="GO" id="GO:0000172">
    <property type="term" value="C:ribonuclease MRP complex"/>
    <property type="evidence" value="ECO:0007669"/>
    <property type="project" value="InterPro"/>
</dbReference>
<organism evidence="8 9">
    <name type="scientific">Brachionus calyciflorus</name>
    <dbReference type="NCBI Taxonomy" id="104777"/>
    <lineage>
        <taxon>Eukaryota</taxon>
        <taxon>Metazoa</taxon>
        <taxon>Spiralia</taxon>
        <taxon>Gnathifera</taxon>
        <taxon>Rotifera</taxon>
        <taxon>Eurotatoria</taxon>
        <taxon>Monogononta</taxon>
        <taxon>Pseudotrocha</taxon>
        <taxon>Ploima</taxon>
        <taxon>Brachionidae</taxon>
        <taxon>Brachionus</taxon>
    </lineage>
</organism>
<keyword evidence="2" id="KW-0819">tRNA processing</keyword>
<dbReference type="InterPro" id="IPR012590">
    <property type="entry name" value="POPLD_dom"/>
</dbReference>
<keyword evidence="3" id="KW-0539">Nucleus</keyword>
<evidence type="ECO:0000256" key="3">
    <source>
        <dbReference type="ARBA" id="ARBA00023242"/>
    </source>
</evidence>
<evidence type="ECO:0000259" key="6">
    <source>
        <dbReference type="Pfam" id="PF08170"/>
    </source>
</evidence>
<sequence>MDTSEDKDLTHEVDVAKFASFRRKEIELLSNEAFLSKENKQKSLFQLLPRHMRRRTMGYIRKRLPHRIRKQAQIKPPNKKNKRPSRKFRRRPSNLRSEYERRKRLENNMWLETHIWHAKRFHMANLYGYRLALHDNVKGKRNVFKGLKNFCCLHDESYYVCHELIGEENQLVQGLNRLCSQETGLTFGAKITITGKCEGRTILYEIDQYPYNCIGPCRFIWKPGQNENRILWVWTHPSIFKKFENELIKLFGLESDQEESPVAKKRKLGSDHELNCWKSNNIKLKCLKDELVRFKLLGPLSTPILGNVLRTIPSRNFEKQTEIWNNIKSSIKDPNEVCPSTILGLLVKDPRLVLPKKKSFNKINENYKLPKNGLDEENQKIIRSEILSSDLPWDKDYVKNLNSTKKSTFEINKIRSDYLVPGTDLTKIEMHSQIPVLVVQNCLITNFNGIKYGGLYSGWDLILPKSWAMDFWMTLVHFGCKAIGQNEMNYLLFESGNFQFPNEYHDTEAGQLENESKKIKLFEKFRSRPPSKRVNYFKNGIMSPFYLPWKSILELNLNSNTQTFDLENQKFYILRNKKILLKLSGMLFNKNKQLKLSLDLNEDEIKKLELSYIGVRLESIGRGTLDQFSILYDYFDLKDQKEELDENDSELLHLRLVSNKLIDEYREEFIQKSDLKQDDLKSFNKLLRSKFNKFEMLKDEKWFIKHSFEYRDSKFYKQPIGFICSNGFSLVSGKCSANGFILTKHLLNLIQNTDKKMKNIQVNYKEPNSPIYRTAKINQFFI</sequence>
<feature type="compositionally biased region" description="Basic residues" evidence="4">
    <location>
        <begin position="74"/>
        <end position="93"/>
    </location>
</feature>
<dbReference type="GO" id="GO:0005655">
    <property type="term" value="C:nucleolar ribonuclease P complex"/>
    <property type="evidence" value="ECO:0007669"/>
    <property type="project" value="InterPro"/>
</dbReference>
<proteinExistence type="predicted"/>
<dbReference type="PANTHER" id="PTHR22731">
    <property type="entry name" value="RIBONUCLEASES P/MRP PROTEIN SUBUNIT POP1"/>
    <property type="match status" value="1"/>
</dbReference>
<evidence type="ECO:0000259" key="7">
    <source>
        <dbReference type="Pfam" id="PF22770"/>
    </source>
</evidence>
<dbReference type="InterPro" id="IPR055079">
    <property type="entry name" value="POP1_C"/>
</dbReference>
<dbReference type="Pfam" id="PF06978">
    <property type="entry name" value="POP1_N"/>
    <property type="match status" value="1"/>
</dbReference>
<evidence type="ECO:0000256" key="2">
    <source>
        <dbReference type="ARBA" id="ARBA00022694"/>
    </source>
</evidence>
<feature type="domain" description="POP1 C-terminal" evidence="7">
    <location>
        <begin position="612"/>
        <end position="779"/>
    </location>
</feature>
<evidence type="ECO:0000256" key="4">
    <source>
        <dbReference type="SAM" id="MobiDB-lite"/>
    </source>
</evidence>
<comment type="caution">
    <text evidence="8">The sequence shown here is derived from an EMBL/GenBank/DDBJ whole genome shotgun (WGS) entry which is preliminary data.</text>
</comment>
<dbReference type="EMBL" id="CAJNOC010000033">
    <property type="protein sequence ID" value="CAF0708528.1"/>
    <property type="molecule type" value="Genomic_DNA"/>
</dbReference>
<feature type="domain" description="POPLD" evidence="6">
    <location>
        <begin position="458"/>
        <end position="549"/>
    </location>
</feature>
<dbReference type="GO" id="GO:0001682">
    <property type="term" value="P:tRNA 5'-leader removal"/>
    <property type="evidence" value="ECO:0007669"/>
    <property type="project" value="InterPro"/>
</dbReference>
<evidence type="ECO:0000256" key="1">
    <source>
        <dbReference type="ARBA" id="ARBA00004123"/>
    </source>
</evidence>